<accession>A0A5S3QFM8</accession>
<dbReference type="InterPro" id="IPR008308">
    <property type="entry name" value="YpbB-like"/>
</dbReference>
<evidence type="ECO:0000313" key="2">
    <source>
        <dbReference type="EMBL" id="TMN20705.1"/>
    </source>
</evidence>
<reference evidence="2 3" key="1">
    <citation type="submission" date="2019-05" db="EMBL/GenBank/DDBJ databases">
        <title>Genomic analysis of Lentibacillus sp. NKC220-2.</title>
        <authorList>
            <person name="Oh Y.J."/>
        </authorList>
    </citation>
    <scope>NUCLEOTIDE SEQUENCE [LARGE SCALE GENOMIC DNA]</scope>
    <source>
        <strain evidence="2 3">NKC220-2</strain>
    </source>
</reference>
<dbReference type="InterPro" id="IPR029491">
    <property type="entry name" value="Helicase_HTH"/>
</dbReference>
<sequence length="348" mass="40325">MLFDYIILTSCSRFQKGRSIAAIYHLLKGKRSIQTLQDARLYQLEHFFGVYPTLRKQDFDQRIHKLCTNNYLLLINKTAVSPSKAAYEWMNDQVEKLPIQYFNGSKFHRLAPVFFERLLLLIQTLTNSKMGNLNFIPVVDKPVVTGWVKQQFYQCRNDLDTFLSNLYDELHALLQQFSELEASVFTDSLTGYQQYGLSSFQISEDYGLDKLDVPLLKTAITHRMLTIIGQNQETCPLLAHIMKELPKESELSNSAEKTKNLLDNQYTAEEIATIRKLKLNTIYDHLVEIALYDVHFPLSQYVTPAEQAEIKKAVQSTLTYKLKDIKQEVNESISYFQIRLVLAVERLS</sequence>
<organism evidence="2 3">
    <name type="scientific">Lentibacillus cibarius</name>
    <dbReference type="NCBI Taxonomy" id="2583219"/>
    <lineage>
        <taxon>Bacteria</taxon>
        <taxon>Bacillati</taxon>
        <taxon>Bacillota</taxon>
        <taxon>Bacilli</taxon>
        <taxon>Bacillales</taxon>
        <taxon>Bacillaceae</taxon>
        <taxon>Lentibacillus</taxon>
    </lineage>
</organism>
<feature type="domain" description="Helicase Helix-turn-helix" evidence="1">
    <location>
        <begin position="254"/>
        <end position="342"/>
    </location>
</feature>
<dbReference type="EMBL" id="VCIA01000001">
    <property type="protein sequence ID" value="TMN20705.1"/>
    <property type="molecule type" value="Genomic_DNA"/>
</dbReference>
<dbReference type="AlphaFoldDB" id="A0A5S3QFM8"/>
<proteinExistence type="predicted"/>
<dbReference type="RefSeq" id="WP_138600265.1">
    <property type="nucleotide sequence ID" value="NZ_VCIA01000001.1"/>
</dbReference>
<name>A0A5S3QFM8_9BACI</name>
<gene>
    <name evidence="2" type="ORF">FFL34_00205</name>
</gene>
<dbReference type="PIRSF" id="PIRSF021350">
    <property type="entry name" value="UCP021350"/>
    <property type="match status" value="1"/>
</dbReference>
<comment type="caution">
    <text evidence="2">The sequence shown here is derived from an EMBL/GenBank/DDBJ whole genome shotgun (WGS) entry which is preliminary data.</text>
</comment>
<protein>
    <recommendedName>
        <fullName evidence="1">Helicase Helix-turn-helix domain-containing protein</fullName>
    </recommendedName>
</protein>
<dbReference type="OrthoDB" id="2354672at2"/>
<evidence type="ECO:0000313" key="3">
    <source>
        <dbReference type="Proteomes" id="UP000306980"/>
    </source>
</evidence>
<evidence type="ECO:0000259" key="1">
    <source>
        <dbReference type="Pfam" id="PF14493"/>
    </source>
</evidence>
<dbReference type="Proteomes" id="UP000306980">
    <property type="component" value="Unassembled WGS sequence"/>
</dbReference>
<dbReference type="Pfam" id="PF14493">
    <property type="entry name" value="HTH_40"/>
    <property type="match status" value="1"/>
</dbReference>